<keyword evidence="10" id="KW-1185">Reference proteome</keyword>
<dbReference type="GO" id="GO:0008270">
    <property type="term" value="F:zinc ion binding"/>
    <property type="evidence" value="ECO:0007669"/>
    <property type="project" value="UniProtKB-UniRule"/>
</dbReference>
<dbReference type="PANTHER" id="PTHR24379:SF127">
    <property type="entry name" value="BLOODY FINGERS-RELATED"/>
    <property type="match status" value="1"/>
</dbReference>
<keyword evidence="1 6" id="KW-0479">Metal-binding</keyword>
<feature type="domain" description="C2H2-type" evidence="7">
    <location>
        <begin position="353"/>
        <end position="381"/>
    </location>
</feature>
<reference evidence="9" key="1">
    <citation type="submission" date="2022-03" db="EMBL/GenBank/DDBJ databases">
        <authorList>
            <person name="Lindestad O."/>
        </authorList>
    </citation>
    <scope>NUCLEOTIDE SEQUENCE</scope>
</reference>
<dbReference type="InterPro" id="IPR036236">
    <property type="entry name" value="Znf_C2H2_sf"/>
</dbReference>
<evidence type="ECO:0000259" key="7">
    <source>
        <dbReference type="PROSITE" id="PS50157"/>
    </source>
</evidence>
<evidence type="ECO:0000256" key="4">
    <source>
        <dbReference type="ARBA" id="ARBA00022833"/>
    </source>
</evidence>
<feature type="binding site" evidence="6">
    <location>
        <position position="8"/>
    </location>
    <ligand>
        <name>Zn(2+)</name>
        <dbReference type="ChEBI" id="CHEBI:29105"/>
    </ligand>
</feature>
<feature type="binding site" evidence="6">
    <location>
        <position position="57"/>
    </location>
    <ligand>
        <name>Zn(2+)</name>
        <dbReference type="ChEBI" id="CHEBI:29105"/>
    </ligand>
</feature>
<dbReference type="InterPro" id="IPR013087">
    <property type="entry name" value="Znf_C2H2_type"/>
</dbReference>
<dbReference type="SUPFAM" id="SSF57667">
    <property type="entry name" value="beta-beta-alpha zinc fingers"/>
    <property type="match status" value="3"/>
</dbReference>
<protein>
    <submittedName>
        <fullName evidence="9">Jg17518 protein</fullName>
    </submittedName>
</protein>
<evidence type="ECO:0000259" key="8">
    <source>
        <dbReference type="PROSITE" id="PS51915"/>
    </source>
</evidence>
<dbReference type="PROSITE" id="PS51915">
    <property type="entry name" value="ZAD"/>
    <property type="match status" value="1"/>
</dbReference>
<dbReference type="Gene3D" id="3.40.1800.20">
    <property type="match status" value="1"/>
</dbReference>
<dbReference type="Pfam" id="PF13894">
    <property type="entry name" value="zf-C2H2_4"/>
    <property type="match status" value="1"/>
</dbReference>
<evidence type="ECO:0000256" key="6">
    <source>
        <dbReference type="PROSITE-ProRule" id="PRU01263"/>
    </source>
</evidence>
<dbReference type="Pfam" id="PF07776">
    <property type="entry name" value="zf-AD"/>
    <property type="match status" value="1"/>
</dbReference>
<dbReference type="InterPro" id="IPR012934">
    <property type="entry name" value="Znf_AD"/>
</dbReference>
<dbReference type="SUPFAM" id="SSF57716">
    <property type="entry name" value="Glucocorticoid receptor-like (DNA-binding domain)"/>
    <property type="match status" value="1"/>
</dbReference>
<dbReference type="GO" id="GO:0000977">
    <property type="term" value="F:RNA polymerase II transcription regulatory region sequence-specific DNA binding"/>
    <property type="evidence" value="ECO:0007669"/>
    <property type="project" value="TreeGrafter"/>
</dbReference>
<evidence type="ECO:0000256" key="5">
    <source>
        <dbReference type="PROSITE-ProRule" id="PRU00042"/>
    </source>
</evidence>
<dbReference type="OrthoDB" id="6105938at2759"/>
<dbReference type="Proteomes" id="UP000838756">
    <property type="component" value="Unassembled WGS sequence"/>
</dbReference>
<dbReference type="GO" id="GO:0000981">
    <property type="term" value="F:DNA-binding transcription factor activity, RNA polymerase II-specific"/>
    <property type="evidence" value="ECO:0007669"/>
    <property type="project" value="TreeGrafter"/>
</dbReference>
<feature type="domain" description="C2H2-type" evidence="7">
    <location>
        <begin position="436"/>
        <end position="464"/>
    </location>
</feature>
<feature type="domain" description="C2H2-type" evidence="7">
    <location>
        <begin position="271"/>
        <end position="294"/>
    </location>
</feature>
<keyword evidence="2" id="KW-0677">Repeat</keyword>
<dbReference type="SMART" id="SM00868">
    <property type="entry name" value="zf-AD"/>
    <property type="match status" value="1"/>
</dbReference>
<dbReference type="EMBL" id="CAKXAJ010006136">
    <property type="protein sequence ID" value="CAH2209520.1"/>
    <property type="molecule type" value="Genomic_DNA"/>
</dbReference>
<feature type="binding site" evidence="6">
    <location>
        <position position="54"/>
    </location>
    <ligand>
        <name>Zn(2+)</name>
        <dbReference type="ChEBI" id="CHEBI:29105"/>
    </ligand>
</feature>
<dbReference type="AlphaFoldDB" id="A0A8S4QKJ7"/>
<dbReference type="Gene3D" id="3.30.160.60">
    <property type="entry name" value="Classic Zinc Finger"/>
    <property type="match status" value="5"/>
</dbReference>
<accession>A0A8S4QKJ7</accession>
<evidence type="ECO:0000313" key="10">
    <source>
        <dbReference type="Proteomes" id="UP000838756"/>
    </source>
</evidence>
<dbReference type="SMART" id="SM00355">
    <property type="entry name" value="ZnF_C2H2"/>
    <property type="match status" value="10"/>
</dbReference>
<dbReference type="Pfam" id="PF00096">
    <property type="entry name" value="zf-C2H2"/>
    <property type="match status" value="1"/>
</dbReference>
<dbReference type="PANTHER" id="PTHR24379">
    <property type="entry name" value="KRAB AND ZINC FINGER DOMAIN-CONTAINING"/>
    <property type="match status" value="1"/>
</dbReference>
<evidence type="ECO:0000256" key="1">
    <source>
        <dbReference type="ARBA" id="ARBA00022723"/>
    </source>
</evidence>
<comment type="caution">
    <text evidence="9">The sequence shown here is derived from an EMBL/GenBank/DDBJ whole genome shotgun (WGS) entry which is preliminary data.</text>
</comment>
<keyword evidence="3 5" id="KW-0863">Zinc-finger</keyword>
<keyword evidence="4 6" id="KW-0862">Zinc</keyword>
<proteinExistence type="predicted"/>
<organism evidence="9 10">
    <name type="scientific">Pararge aegeria aegeria</name>
    <dbReference type="NCBI Taxonomy" id="348720"/>
    <lineage>
        <taxon>Eukaryota</taxon>
        <taxon>Metazoa</taxon>
        <taxon>Ecdysozoa</taxon>
        <taxon>Arthropoda</taxon>
        <taxon>Hexapoda</taxon>
        <taxon>Insecta</taxon>
        <taxon>Pterygota</taxon>
        <taxon>Neoptera</taxon>
        <taxon>Endopterygota</taxon>
        <taxon>Lepidoptera</taxon>
        <taxon>Glossata</taxon>
        <taxon>Ditrysia</taxon>
        <taxon>Papilionoidea</taxon>
        <taxon>Nymphalidae</taxon>
        <taxon>Satyrinae</taxon>
        <taxon>Satyrini</taxon>
        <taxon>Parargina</taxon>
        <taxon>Pararge</taxon>
    </lineage>
</organism>
<evidence type="ECO:0000256" key="2">
    <source>
        <dbReference type="ARBA" id="ARBA00022737"/>
    </source>
</evidence>
<dbReference type="PROSITE" id="PS50157">
    <property type="entry name" value="ZINC_FINGER_C2H2_2"/>
    <property type="match status" value="7"/>
</dbReference>
<gene>
    <name evidence="9" type="primary">jg17518</name>
    <name evidence="9" type="ORF">PAEG_LOCUS1918</name>
</gene>
<feature type="domain" description="ZAD" evidence="8">
    <location>
        <begin position="6"/>
        <end position="81"/>
    </location>
</feature>
<feature type="domain" description="C2H2-type" evidence="7">
    <location>
        <begin position="243"/>
        <end position="270"/>
    </location>
</feature>
<feature type="binding site" evidence="6">
    <location>
        <position position="11"/>
    </location>
    <ligand>
        <name>Zn(2+)</name>
        <dbReference type="ChEBI" id="CHEBI:29105"/>
    </ligand>
</feature>
<evidence type="ECO:0000313" key="9">
    <source>
        <dbReference type="EMBL" id="CAH2209520.1"/>
    </source>
</evidence>
<dbReference type="PROSITE" id="PS00028">
    <property type="entry name" value="ZINC_FINGER_C2H2_1"/>
    <property type="match status" value="6"/>
</dbReference>
<feature type="domain" description="C2H2-type" evidence="7">
    <location>
        <begin position="301"/>
        <end position="328"/>
    </location>
</feature>
<sequence length="486" mass="56314">MSKKADICRVCLDSHQDDCVPLSETYQDFVLYEFINNITNLNIRLSDGFPDKICCPCFLLLKSSIDFKEKCEASDTILRSNIVKVEILPTDVKKSPVKRETSVGEDIKVEYNDVYSDDNFDCALESEQNVKEEKSNKQCIDHPVQLDNEEIDNELPTKIEFKSRAIDLKLICDDCGNTFKSKCKLKVHWKKVHMLSSLVCAFCKRMFKSYKAFHVHKKKNSKSCEIAKHNNVKVEGVGTARIFCCKQCNYSSKRAKDISAHIVTHTGDRPYQCDICLKTYTQQSSLQGHQEDAHQMYIVQMTCHFCGKFVKGRRKVSRHLRSHTNVECPVCHKTVTKLTYPQHMKRHSGPKSYACEKCASTFYTISELCNHKRWKHGKKTFKCDLCEFTSNKEHAIKNHRSKHDTKNLPCTVCGRFFLTDEKLSMHQRTHYSEKKFGCPQCDTMFFKRDSVRRHIKVKHLLEEEQKTNTLVVKSETNGLPQIEITE</sequence>
<feature type="domain" description="C2H2-type" evidence="7">
    <location>
        <begin position="408"/>
        <end position="435"/>
    </location>
</feature>
<feature type="domain" description="C2H2-type" evidence="7">
    <location>
        <begin position="170"/>
        <end position="193"/>
    </location>
</feature>
<name>A0A8S4QKJ7_9NEOP</name>
<evidence type="ECO:0000256" key="3">
    <source>
        <dbReference type="ARBA" id="ARBA00022771"/>
    </source>
</evidence>
<dbReference type="FunFam" id="3.30.160.60:FF:001049">
    <property type="entry name" value="zinc finger protein 319"/>
    <property type="match status" value="1"/>
</dbReference>
<dbReference type="GO" id="GO:0005634">
    <property type="term" value="C:nucleus"/>
    <property type="evidence" value="ECO:0007669"/>
    <property type="project" value="InterPro"/>
</dbReference>